<evidence type="ECO:0008006" key="3">
    <source>
        <dbReference type="Google" id="ProtNLM"/>
    </source>
</evidence>
<sequence length="385" mass="43004">MATSSEVVDSSEKAVKKTQNEAGPSSLFAMYTYHANSLSVIATDLNAEDETDLREFIARRLSRGTVYGGTGNVNTVDIGSRVMACYYCLLRQGAHPGIEREIESAMDSNSFYTSQECVICFLSSPTSALELFRPELDLISEGVLPLLEQKGGNSAEIQSHLEHWYQQASGYVCRCVERLKEDVAYLINAALLEIRMEVVGAESSLKQDIERFMKACSLSDLLQSSEDSSSQVLSDPILIDIDEAGNAQTNVRSPSRGPSKSRLVFEGDSYRFENAEKSWFCEEWSSTMLKGGDTLNPAFLRQVIEDYKLHTIQDLNTLKRLIRQAETDHYALYRAYAFLRDCGCGAILLRHIWKDENTIQAKDTQNVLNVLEEFISETDSSNLAA</sequence>
<evidence type="ECO:0000313" key="2">
    <source>
        <dbReference type="Proteomes" id="UP000007110"/>
    </source>
</evidence>
<reference evidence="2" key="1">
    <citation type="submission" date="2015-02" db="EMBL/GenBank/DDBJ databases">
        <title>Genome sequencing for Strongylocentrotus purpuratus.</title>
        <authorList>
            <person name="Murali S."/>
            <person name="Liu Y."/>
            <person name="Vee V."/>
            <person name="English A."/>
            <person name="Wang M."/>
            <person name="Skinner E."/>
            <person name="Han Y."/>
            <person name="Muzny D.M."/>
            <person name="Worley K.C."/>
            <person name="Gibbs R.A."/>
        </authorList>
    </citation>
    <scope>NUCLEOTIDE SEQUENCE</scope>
</reference>
<proteinExistence type="predicted"/>
<dbReference type="GO" id="GO:0005802">
    <property type="term" value="C:trans-Golgi network"/>
    <property type="evidence" value="ECO:0007669"/>
    <property type="project" value="InterPro"/>
</dbReference>
<dbReference type="AlphaFoldDB" id="A0A7M7HLX7"/>
<dbReference type="RefSeq" id="XP_011680576.1">
    <property type="nucleotide sequence ID" value="XM_011682274.2"/>
</dbReference>
<evidence type="ECO:0000313" key="1">
    <source>
        <dbReference type="EnsemblMetazoa" id="XP_011680576"/>
    </source>
</evidence>
<dbReference type="CTD" id="64149"/>
<organism evidence="1 2">
    <name type="scientific">Strongylocentrotus purpuratus</name>
    <name type="common">Purple sea urchin</name>
    <dbReference type="NCBI Taxonomy" id="7668"/>
    <lineage>
        <taxon>Eukaryota</taxon>
        <taxon>Metazoa</taxon>
        <taxon>Echinodermata</taxon>
        <taxon>Eleutherozoa</taxon>
        <taxon>Echinozoa</taxon>
        <taxon>Echinoidea</taxon>
        <taxon>Euechinoidea</taxon>
        <taxon>Echinacea</taxon>
        <taxon>Camarodonta</taxon>
        <taxon>Echinidea</taxon>
        <taxon>Strongylocentrotidae</taxon>
        <taxon>Strongylocentrotus</taxon>
    </lineage>
</organism>
<dbReference type="PANTHER" id="PTHR14416:SF2">
    <property type="entry name" value="PROTEIN NJMU-R1"/>
    <property type="match status" value="1"/>
</dbReference>
<dbReference type="Proteomes" id="UP000007110">
    <property type="component" value="Unassembled WGS sequence"/>
</dbReference>
<protein>
    <recommendedName>
        <fullName evidence="3">Protein Njmu-R1</fullName>
    </recommendedName>
</protein>
<dbReference type="PANTHER" id="PTHR14416">
    <property type="entry name" value="PROTEIN NJMU-R1"/>
    <property type="match status" value="1"/>
</dbReference>
<accession>A0A7M7HLX7</accession>
<dbReference type="OrthoDB" id="20238at2759"/>
<dbReference type="GO" id="GO:0099041">
    <property type="term" value="P:vesicle tethering to Golgi"/>
    <property type="evidence" value="ECO:0007669"/>
    <property type="project" value="InterPro"/>
</dbReference>
<dbReference type="EnsemblMetazoa" id="XM_011682274">
    <property type="protein sequence ID" value="XP_011680576"/>
    <property type="gene ID" value="LOC592013"/>
</dbReference>
<keyword evidence="2" id="KW-1185">Reference proteome</keyword>
<dbReference type="Pfam" id="PF15053">
    <property type="entry name" value="Njmu-R1"/>
    <property type="match status" value="1"/>
</dbReference>
<dbReference type="KEGG" id="spu:592013"/>
<dbReference type="GeneID" id="592013"/>
<reference evidence="1" key="2">
    <citation type="submission" date="2021-01" db="UniProtKB">
        <authorList>
            <consortium name="EnsemblMetazoa"/>
        </authorList>
    </citation>
    <scope>IDENTIFICATION</scope>
</reference>
<name>A0A7M7HLX7_STRPU</name>
<dbReference type="InterPro" id="IPR028280">
    <property type="entry name" value="Njmu-R1"/>
</dbReference>